<evidence type="ECO:0000313" key="7">
    <source>
        <dbReference type="EMBL" id="CAH9111259.1"/>
    </source>
</evidence>
<comment type="subcellular location">
    <subcellularLocation>
        <location evidence="1">Membrane</location>
    </subcellularLocation>
</comment>
<sequence>MYSRELNCWNQNLVLICTLTQRLDLVNRGRTSAHYHTRVCWKRETKENDENNEEEEEEKEDGNGEDKVFDVFTLRKMVKSERRKAKCAEVELEKERMASGSAAEEAMDMILHLQKDNTMTKRWLQWLVSKQEMSSESVALEDKLGFGGQT</sequence>
<evidence type="ECO:0000259" key="6">
    <source>
        <dbReference type="Pfam" id="PF04576"/>
    </source>
</evidence>
<proteinExistence type="predicted"/>
<feature type="compositionally biased region" description="Acidic residues" evidence="5">
    <location>
        <begin position="50"/>
        <end position="60"/>
    </location>
</feature>
<accession>A0A9P0ZSW9</accession>
<evidence type="ECO:0000256" key="1">
    <source>
        <dbReference type="ARBA" id="ARBA00004370"/>
    </source>
</evidence>
<protein>
    <recommendedName>
        <fullName evidence="6">GTD-binding domain-containing protein</fullName>
    </recommendedName>
</protein>
<organism evidence="7 8">
    <name type="scientific">Cuscuta europaea</name>
    <name type="common">European dodder</name>
    <dbReference type="NCBI Taxonomy" id="41803"/>
    <lineage>
        <taxon>Eukaryota</taxon>
        <taxon>Viridiplantae</taxon>
        <taxon>Streptophyta</taxon>
        <taxon>Embryophyta</taxon>
        <taxon>Tracheophyta</taxon>
        <taxon>Spermatophyta</taxon>
        <taxon>Magnoliopsida</taxon>
        <taxon>eudicotyledons</taxon>
        <taxon>Gunneridae</taxon>
        <taxon>Pentapetalae</taxon>
        <taxon>asterids</taxon>
        <taxon>lamiids</taxon>
        <taxon>Solanales</taxon>
        <taxon>Convolvulaceae</taxon>
        <taxon>Cuscuteae</taxon>
        <taxon>Cuscuta</taxon>
        <taxon>Cuscuta subgen. Cuscuta</taxon>
    </lineage>
</organism>
<keyword evidence="4" id="KW-0472">Membrane</keyword>
<evidence type="ECO:0000256" key="2">
    <source>
        <dbReference type="ARBA" id="ARBA00022692"/>
    </source>
</evidence>
<feature type="domain" description="GTD-binding" evidence="6">
    <location>
        <begin position="73"/>
        <end position="119"/>
    </location>
</feature>
<dbReference type="PANTHER" id="PTHR31422">
    <property type="entry name" value="BNAANNG28530D PROTEIN"/>
    <property type="match status" value="1"/>
</dbReference>
<dbReference type="AlphaFoldDB" id="A0A9P0ZSW9"/>
<dbReference type="OrthoDB" id="1100010at2759"/>
<evidence type="ECO:0000256" key="3">
    <source>
        <dbReference type="ARBA" id="ARBA00022989"/>
    </source>
</evidence>
<dbReference type="GO" id="GO:0016020">
    <property type="term" value="C:membrane"/>
    <property type="evidence" value="ECO:0007669"/>
    <property type="project" value="UniProtKB-SubCell"/>
</dbReference>
<dbReference type="GO" id="GO:0080115">
    <property type="term" value="F:myosin XI tail binding"/>
    <property type="evidence" value="ECO:0007669"/>
    <property type="project" value="UniProtKB-ARBA"/>
</dbReference>
<comment type="caution">
    <text evidence="7">The sequence shown here is derived from an EMBL/GenBank/DDBJ whole genome shotgun (WGS) entry which is preliminary data.</text>
</comment>
<evidence type="ECO:0000256" key="4">
    <source>
        <dbReference type="ARBA" id="ARBA00023136"/>
    </source>
</evidence>
<dbReference type="InterPro" id="IPR007656">
    <property type="entry name" value="GTD-bd"/>
</dbReference>
<dbReference type="Pfam" id="PF04576">
    <property type="entry name" value="Zein-binding"/>
    <property type="match status" value="1"/>
</dbReference>
<dbReference type="EMBL" id="CAMAPE010000054">
    <property type="protein sequence ID" value="CAH9111259.1"/>
    <property type="molecule type" value="Genomic_DNA"/>
</dbReference>
<feature type="region of interest" description="Disordered" evidence="5">
    <location>
        <begin position="45"/>
        <end position="65"/>
    </location>
</feature>
<keyword evidence="3" id="KW-1133">Transmembrane helix</keyword>
<gene>
    <name evidence="7" type="ORF">CEURO_LOCUS19154</name>
</gene>
<reference evidence="7" key="1">
    <citation type="submission" date="2022-07" db="EMBL/GenBank/DDBJ databases">
        <authorList>
            <person name="Macas J."/>
            <person name="Novak P."/>
            <person name="Neumann P."/>
        </authorList>
    </citation>
    <scope>NUCLEOTIDE SEQUENCE</scope>
</reference>
<dbReference type="PANTHER" id="PTHR31422:SF2">
    <property type="entry name" value="PROTEIN FLOURY 1-LIKE"/>
    <property type="match status" value="1"/>
</dbReference>
<dbReference type="Proteomes" id="UP001152484">
    <property type="component" value="Unassembled WGS sequence"/>
</dbReference>
<name>A0A9P0ZSW9_CUSEU</name>
<evidence type="ECO:0000256" key="5">
    <source>
        <dbReference type="SAM" id="MobiDB-lite"/>
    </source>
</evidence>
<evidence type="ECO:0000313" key="8">
    <source>
        <dbReference type="Proteomes" id="UP001152484"/>
    </source>
</evidence>
<keyword evidence="2" id="KW-0812">Transmembrane</keyword>
<keyword evidence="8" id="KW-1185">Reference proteome</keyword>